<dbReference type="AlphaFoldDB" id="A0A3D2X2T4"/>
<dbReference type="PROSITE" id="PS51671">
    <property type="entry name" value="ACT"/>
    <property type="match status" value="1"/>
</dbReference>
<dbReference type="SUPFAM" id="SSF55021">
    <property type="entry name" value="ACT-like"/>
    <property type="match status" value="2"/>
</dbReference>
<dbReference type="InterPro" id="IPR045865">
    <property type="entry name" value="ACT-like_dom_sf"/>
</dbReference>
<dbReference type="PANTHER" id="PTHR40099:SF1">
    <property type="entry name" value="ACETOLACTATE SYNTHASE, SMALL SUBUNIT"/>
    <property type="match status" value="1"/>
</dbReference>
<evidence type="ECO:0000313" key="3">
    <source>
        <dbReference type="Proteomes" id="UP000262969"/>
    </source>
</evidence>
<dbReference type="InterPro" id="IPR045739">
    <property type="entry name" value="ACT_dom_pair"/>
</dbReference>
<proteinExistence type="predicted"/>
<dbReference type="Gene3D" id="3.30.2130.10">
    <property type="entry name" value="VC0802-like"/>
    <property type="match status" value="1"/>
</dbReference>
<evidence type="ECO:0000313" key="2">
    <source>
        <dbReference type="EMBL" id="HCL01450.1"/>
    </source>
</evidence>
<feature type="domain" description="ACT" evidence="1">
    <location>
        <begin position="5"/>
        <end position="82"/>
    </location>
</feature>
<dbReference type="CDD" id="cd04908">
    <property type="entry name" value="ACT_Bt0572_1"/>
    <property type="match status" value="1"/>
</dbReference>
<gene>
    <name evidence="2" type="ORF">DHW61_03395</name>
</gene>
<dbReference type="Proteomes" id="UP000262969">
    <property type="component" value="Unassembled WGS sequence"/>
</dbReference>
<sequence>MAIRQLSVFIENRTGRLEKVTETLKDNGINITSMSLADTSEYGLLRMIVSNPTEGKRVLKEAGFSAMLTDVLAVKLPNKIGMLHELLKVLDDVNIEYMYALATNENASMVIKISDINKGMQFLSKHGFELVEEETAYTINNLTS</sequence>
<name>A0A3D2X2T4_9FIRM</name>
<reference evidence="2 3" key="1">
    <citation type="journal article" date="2018" name="Nat. Biotechnol.">
        <title>A standardized bacterial taxonomy based on genome phylogeny substantially revises the tree of life.</title>
        <authorList>
            <person name="Parks D.H."/>
            <person name="Chuvochina M."/>
            <person name="Waite D.W."/>
            <person name="Rinke C."/>
            <person name="Skarshewski A."/>
            <person name="Chaumeil P.A."/>
            <person name="Hugenholtz P."/>
        </authorList>
    </citation>
    <scope>NUCLEOTIDE SEQUENCE [LARGE SCALE GENOMIC DNA]</scope>
    <source>
        <strain evidence="2">UBA11728</strain>
    </source>
</reference>
<dbReference type="Pfam" id="PF19571">
    <property type="entry name" value="ACT_8"/>
    <property type="match status" value="1"/>
</dbReference>
<accession>A0A3D2X2T4</accession>
<protein>
    <submittedName>
        <fullName evidence="2">Amino acid-binding protein</fullName>
    </submittedName>
</protein>
<evidence type="ECO:0000259" key="1">
    <source>
        <dbReference type="PROSITE" id="PS51671"/>
    </source>
</evidence>
<dbReference type="CDD" id="cd04882">
    <property type="entry name" value="ACT_Bt0572_2"/>
    <property type="match status" value="1"/>
</dbReference>
<comment type="caution">
    <text evidence="2">The sequence shown here is derived from an EMBL/GenBank/DDBJ whole genome shotgun (WGS) entry which is preliminary data.</text>
</comment>
<dbReference type="EMBL" id="DPVV01000121">
    <property type="protein sequence ID" value="HCL01450.1"/>
    <property type="molecule type" value="Genomic_DNA"/>
</dbReference>
<dbReference type="PANTHER" id="PTHR40099">
    <property type="entry name" value="ACETOLACTATE SYNTHASE, SMALL SUBUNIT"/>
    <property type="match status" value="1"/>
</dbReference>
<organism evidence="2 3">
    <name type="scientific">Lachnoclostridium phytofermentans</name>
    <dbReference type="NCBI Taxonomy" id="66219"/>
    <lineage>
        <taxon>Bacteria</taxon>
        <taxon>Bacillati</taxon>
        <taxon>Bacillota</taxon>
        <taxon>Clostridia</taxon>
        <taxon>Lachnospirales</taxon>
        <taxon>Lachnospiraceae</taxon>
    </lineage>
</organism>
<dbReference type="InterPro" id="IPR002912">
    <property type="entry name" value="ACT_dom"/>
</dbReference>